<keyword evidence="8" id="KW-1185">Reference proteome</keyword>
<feature type="binding site" evidence="5">
    <location>
        <position position="343"/>
    </location>
    <ligand>
        <name>Zn(2+)</name>
        <dbReference type="ChEBI" id="CHEBI:29105"/>
    </ligand>
</feature>
<dbReference type="Pfam" id="PF01702">
    <property type="entry name" value="TGT"/>
    <property type="match status" value="1"/>
</dbReference>
<reference evidence="8" key="1">
    <citation type="submission" date="2018-05" db="EMBL/GenBank/DDBJ databases">
        <title>Draft genome sequence of Stemphylium lycopersici strain CIDEFI 213.</title>
        <authorList>
            <person name="Medina R."/>
            <person name="Franco M.E.E."/>
            <person name="Lucentini C.G."/>
            <person name="Saparrat M.C.N."/>
            <person name="Balatti P.A."/>
        </authorList>
    </citation>
    <scope>NUCLEOTIDE SEQUENCE [LARGE SCALE GENOMIC DNA]</scope>
    <source>
        <strain evidence="8">CIDEFI 213</strain>
    </source>
</reference>
<comment type="subcellular location">
    <subcellularLocation>
        <location evidence="5">Cytoplasm</location>
    </subcellularLocation>
</comment>
<keyword evidence="1 5" id="KW-0963">Cytoplasm</keyword>
<dbReference type="InterPro" id="IPR002616">
    <property type="entry name" value="tRNA_ribo_trans-like"/>
</dbReference>
<dbReference type="InterPro" id="IPR036511">
    <property type="entry name" value="TGT-like_sf"/>
</dbReference>
<feature type="domain" description="tRNA-guanine(15) transglycosylase-like" evidence="6">
    <location>
        <begin position="31"/>
        <end position="401"/>
    </location>
</feature>
<evidence type="ECO:0000313" key="7">
    <source>
        <dbReference type="EMBL" id="RAR05774.1"/>
    </source>
</evidence>
<keyword evidence="2 5" id="KW-0819">tRNA processing</keyword>
<dbReference type="HAMAP" id="MF_03043">
    <property type="entry name" value="QTRT2"/>
    <property type="match status" value="1"/>
</dbReference>
<keyword evidence="7" id="KW-0808">Transferase</keyword>
<keyword evidence="7" id="KW-0328">Glycosyltransferase</keyword>
<comment type="similarity">
    <text evidence="5">Belongs to the queuine tRNA-ribosyltransferase family. QTRT2 subfamily.</text>
</comment>
<dbReference type="GO" id="GO:0005737">
    <property type="term" value="C:cytoplasm"/>
    <property type="evidence" value="ECO:0007669"/>
    <property type="project" value="UniProtKB-SubCell"/>
</dbReference>
<evidence type="ECO:0000256" key="1">
    <source>
        <dbReference type="ARBA" id="ARBA00022490"/>
    </source>
</evidence>
<evidence type="ECO:0000256" key="2">
    <source>
        <dbReference type="ARBA" id="ARBA00022694"/>
    </source>
</evidence>
<dbReference type="Gene3D" id="3.20.20.105">
    <property type="entry name" value="Queuine tRNA-ribosyltransferase-like"/>
    <property type="match status" value="1"/>
</dbReference>
<name>A0A364MWT3_STELY</name>
<evidence type="ECO:0000256" key="3">
    <source>
        <dbReference type="ARBA" id="ARBA00022723"/>
    </source>
</evidence>
<evidence type="ECO:0000256" key="5">
    <source>
        <dbReference type="HAMAP-Rule" id="MF_03043"/>
    </source>
</evidence>
<dbReference type="GO" id="GO:0046872">
    <property type="term" value="F:metal ion binding"/>
    <property type="evidence" value="ECO:0007669"/>
    <property type="project" value="UniProtKB-KW"/>
</dbReference>
<evidence type="ECO:0000259" key="6">
    <source>
        <dbReference type="Pfam" id="PF01702"/>
    </source>
</evidence>
<dbReference type="InterPro" id="IPR028592">
    <property type="entry name" value="QTRTD1"/>
</dbReference>
<dbReference type="GO" id="GO:0006400">
    <property type="term" value="P:tRNA modification"/>
    <property type="evidence" value="ECO:0007669"/>
    <property type="project" value="InterPro"/>
</dbReference>
<proteinExistence type="inferred from homology"/>
<keyword evidence="3 5" id="KW-0479">Metal-binding</keyword>
<gene>
    <name evidence="7" type="ORF">DDE83_007234</name>
</gene>
<dbReference type="EMBL" id="QGDH01000126">
    <property type="protein sequence ID" value="RAR05774.1"/>
    <property type="molecule type" value="Genomic_DNA"/>
</dbReference>
<evidence type="ECO:0000256" key="4">
    <source>
        <dbReference type="ARBA" id="ARBA00022833"/>
    </source>
</evidence>
<dbReference type="SUPFAM" id="SSF51713">
    <property type="entry name" value="tRNA-guanine transglycosylase"/>
    <property type="match status" value="1"/>
</dbReference>
<dbReference type="PANTHER" id="PTHR46064:SF1">
    <property type="entry name" value="QUEUINE TRNA-RIBOSYLTRANSFERASE ACCESSORY SUBUNIT 2"/>
    <property type="match status" value="1"/>
</dbReference>
<feature type="binding site" evidence="5">
    <location>
        <position position="340"/>
    </location>
    <ligand>
        <name>Zn(2+)</name>
        <dbReference type="ChEBI" id="CHEBI:29105"/>
    </ligand>
</feature>
<dbReference type="AlphaFoldDB" id="A0A364MWT3"/>
<dbReference type="STRING" id="183478.A0A364MWT3"/>
<protein>
    <recommendedName>
        <fullName evidence="5">Queuine tRNA-ribosyltransferase accessory subunit 2</fullName>
    </recommendedName>
    <alternativeName>
        <fullName evidence="5">Queuine tRNA-ribosyltransferase domain-containing protein 1</fullName>
    </alternativeName>
</protein>
<accession>A0A364MWT3</accession>
<comment type="function">
    <text evidence="5">Non-catalytic subunit of the queuine tRNA-ribosyltransferase (TGT) that catalyzes the base-exchange of a guanine (G) residue with queuine (Q) at position 34 (anticodon wobble position) in tRNAs with GU(N) anticodons (tRNA-Asp, -Asn, -His and -Tyr), resulting in the hypermodified nucleoside queuosine (7-(((4,5-cis-dihydroxy-2-cyclopenten-1-yl)amino)methyl)-7-deazaguanosine).</text>
</comment>
<dbReference type="PANTHER" id="PTHR46064">
    <property type="entry name" value="QUEUINE TRNA-RIBOSYLTRANSFERASE ACCESSORY SUBUNIT 2"/>
    <property type="match status" value="1"/>
</dbReference>
<dbReference type="OrthoDB" id="27601at2759"/>
<evidence type="ECO:0000313" key="8">
    <source>
        <dbReference type="Proteomes" id="UP000249619"/>
    </source>
</evidence>
<comment type="caution">
    <text evidence="7">The sequence shown here is derived from an EMBL/GenBank/DDBJ whole genome shotgun (WGS) entry which is preliminary data.</text>
</comment>
<dbReference type="GO" id="GO:0008479">
    <property type="term" value="F:tRNA-guanosine(34) queuine transglycosylase activity"/>
    <property type="evidence" value="ECO:0007669"/>
    <property type="project" value="UniProtKB-UniRule"/>
</dbReference>
<organism evidence="7 8">
    <name type="scientific">Stemphylium lycopersici</name>
    <name type="common">Tomato gray leaf spot disease fungus</name>
    <name type="synonym">Thyrospora lycopersici</name>
    <dbReference type="NCBI Taxonomy" id="183478"/>
    <lineage>
        <taxon>Eukaryota</taxon>
        <taxon>Fungi</taxon>
        <taxon>Dikarya</taxon>
        <taxon>Ascomycota</taxon>
        <taxon>Pezizomycotina</taxon>
        <taxon>Dothideomycetes</taxon>
        <taxon>Pleosporomycetidae</taxon>
        <taxon>Pleosporales</taxon>
        <taxon>Pleosporineae</taxon>
        <taxon>Pleosporaceae</taxon>
        <taxon>Stemphylium</taxon>
    </lineage>
</organism>
<dbReference type="Proteomes" id="UP000249619">
    <property type="component" value="Unassembled WGS sequence"/>
</dbReference>
<comment type="cofactor">
    <cofactor evidence="5">
        <name>Zn(2+)</name>
        <dbReference type="ChEBI" id="CHEBI:29105"/>
    </cofactor>
    <text evidence="5">Binds 1 zinc ion per subunit.</text>
</comment>
<dbReference type="InterPro" id="IPR050852">
    <property type="entry name" value="Queuine_tRNA-ribosyltrfase"/>
</dbReference>
<sequence length="498" mass="55381">MSTRLPGQKLDPLPAEMLEFALLKTAGSLAPRLGRLSVPERKSILTPGFIGNTSRGIIPHISQDNFQKSVDLGGVYVPFEDFVEKHPEKTPPVFKYDVPEPLRKFIALPPETLLVLGARRNPPIPSPHANSNTEVGLLTSVGFTAVSSEYYAAAARKLQPDIVVGLADIPFGQETVGLKRKDKMSDRTETWLRDLVVKKDTLGGDEKSWRIFAPILPIERDLQSWYLEHLLDDMVDKISGVAIYDAYLLDDLPEQLYHLPRLSFHAPASPQEILRHIDLGMDVFTVPFVNDATDAGIVLDFTFPPPKKDTNSSTRRSLGIDMWSGDHALSVTPLSEGCTCYACTKHHCAFLQHLLAAKEMLGWVLIQMHNHAILSAFFAGVRTSIEAETFDTDVAAFEAYYEPTLPEKTGQGPRIRGYQFKSESHARREKKNPKAFKKFGEEEILRLKAAHGQQPNRRPETRDYVGDEALVGLVGLEHAPVDADSAVQVGSLELEDDK</sequence>
<comment type="subunit">
    <text evidence="5">Heterodimer of a catalytic subunit and an accessory subunit.</text>
</comment>
<feature type="binding site" evidence="5">
    <location>
        <position position="338"/>
    </location>
    <ligand>
        <name>Zn(2+)</name>
        <dbReference type="ChEBI" id="CHEBI:29105"/>
    </ligand>
</feature>
<feature type="binding site" evidence="5">
    <location>
        <position position="369"/>
    </location>
    <ligand>
        <name>Zn(2+)</name>
        <dbReference type="ChEBI" id="CHEBI:29105"/>
    </ligand>
</feature>
<keyword evidence="4 5" id="KW-0862">Zinc</keyword>